<dbReference type="Proteomes" id="UP001235712">
    <property type="component" value="Unassembled WGS sequence"/>
</dbReference>
<feature type="domain" description="Low molecular weight protein antigen 6 PH" evidence="2">
    <location>
        <begin position="79"/>
        <end position="140"/>
    </location>
</feature>
<gene>
    <name evidence="3" type="ORF">J2S57_000011</name>
</gene>
<feature type="transmembrane region" description="Helical" evidence="1">
    <location>
        <begin position="51"/>
        <end position="69"/>
    </location>
</feature>
<protein>
    <recommendedName>
        <fullName evidence="2">Low molecular weight protein antigen 6 PH domain-containing protein</fullName>
    </recommendedName>
</protein>
<reference evidence="3 4" key="1">
    <citation type="submission" date="2023-07" db="EMBL/GenBank/DDBJ databases">
        <title>Sequencing the genomes of 1000 actinobacteria strains.</title>
        <authorList>
            <person name="Klenk H.-P."/>
        </authorList>
    </citation>
    <scope>NUCLEOTIDE SEQUENCE [LARGE SCALE GENOMIC DNA]</scope>
    <source>
        <strain evidence="3 4">DSM 44388</strain>
    </source>
</reference>
<proteinExistence type="predicted"/>
<dbReference type="RefSeq" id="WP_307236480.1">
    <property type="nucleotide sequence ID" value="NZ_JAUSQZ010000001.1"/>
</dbReference>
<keyword evidence="1" id="KW-1133">Transmembrane helix</keyword>
<keyword evidence="4" id="KW-1185">Reference proteome</keyword>
<sequence length="153" mass="16306">MSIPGGNEQALADLHRPFVSRRGRIVAWVMGVGQAVAFVACILWVGASWGVYDKVGLLAVAAFIGWGMSRFGGVRATPSSTGLAVRNLLVTRQVTWAEIEDVNFGVSDPWVTLDTADGDPLAVMAVQRADGPGAQAEARRLATLVAYHRRLSS</sequence>
<organism evidence="3 4">
    <name type="scientific">Kineosporia succinea</name>
    <dbReference type="NCBI Taxonomy" id="84632"/>
    <lineage>
        <taxon>Bacteria</taxon>
        <taxon>Bacillati</taxon>
        <taxon>Actinomycetota</taxon>
        <taxon>Actinomycetes</taxon>
        <taxon>Kineosporiales</taxon>
        <taxon>Kineosporiaceae</taxon>
        <taxon>Kineosporia</taxon>
    </lineage>
</organism>
<evidence type="ECO:0000256" key="1">
    <source>
        <dbReference type="SAM" id="Phobius"/>
    </source>
</evidence>
<evidence type="ECO:0000313" key="4">
    <source>
        <dbReference type="Proteomes" id="UP001235712"/>
    </source>
</evidence>
<keyword evidence="1" id="KW-0812">Transmembrane</keyword>
<evidence type="ECO:0000259" key="2">
    <source>
        <dbReference type="Pfam" id="PF10756"/>
    </source>
</evidence>
<feature type="transmembrane region" description="Helical" evidence="1">
    <location>
        <begin position="25"/>
        <end position="45"/>
    </location>
</feature>
<name>A0ABT9NV07_9ACTN</name>
<dbReference type="EMBL" id="JAUSQZ010000001">
    <property type="protein sequence ID" value="MDP9824262.1"/>
    <property type="molecule type" value="Genomic_DNA"/>
</dbReference>
<comment type="caution">
    <text evidence="3">The sequence shown here is derived from an EMBL/GenBank/DDBJ whole genome shotgun (WGS) entry which is preliminary data.</text>
</comment>
<dbReference type="Pfam" id="PF10756">
    <property type="entry name" value="bPH_6"/>
    <property type="match status" value="1"/>
</dbReference>
<evidence type="ECO:0000313" key="3">
    <source>
        <dbReference type="EMBL" id="MDP9824262.1"/>
    </source>
</evidence>
<keyword evidence="1" id="KW-0472">Membrane</keyword>
<dbReference type="InterPro" id="IPR019692">
    <property type="entry name" value="CFP-6_PH"/>
</dbReference>
<accession>A0ABT9NV07</accession>